<dbReference type="AlphaFoldDB" id="A0AAD2H550"/>
<dbReference type="Proteomes" id="UP001295794">
    <property type="component" value="Unassembled WGS sequence"/>
</dbReference>
<sequence length="262" mass="28707">MVLSPAPPSAVTTRNMWFYSEFFASGLRAMGRSRRGSVLVSASQTSSPSLSPVASFKSLSLGQSLTRRPSRSHSLSFTPISRRASAASAVPAATASSETRATRRRSSIIGIPARFLERVRAAGKAAEAQTLHALPSSLPSSPSPAASSFLINESRPQSPIISRRHSAKRASVYSNPPAFLPLLPSLSRTSSFYYVAPEKYDFQQDEDCLVPSTPVCLELEHWLEEELDSQAADDVEWRYVDADALAFIDWHQFHIQVLQRIA</sequence>
<comment type="caution">
    <text evidence="1">The sequence shown here is derived from an EMBL/GenBank/DDBJ whole genome shotgun (WGS) entry which is preliminary data.</text>
</comment>
<evidence type="ECO:0000313" key="1">
    <source>
        <dbReference type="EMBL" id="CAK5268890.1"/>
    </source>
</evidence>
<name>A0AAD2H550_9AGAR</name>
<keyword evidence="2" id="KW-1185">Reference proteome</keyword>
<dbReference type="EMBL" id="CAVNYO010000138">
    <property type="protein sequence ID" value="CAK5268890.1"/>
    <property type="molecule type" value="Genomic_DNA"/>
</dbReference>
<organism evidence="1 2">
    <name type="scientific">Mycena citricolor</name>
    <dbReference type="NCBI Taxonomy" id="2018698"/>
    <lineage>
        <taxon>Eukaryota</taxon>
        <taxon>Fungi</taxon>
        <taxon>Dikarya</taxon>
        <taxon>Basidiomycota</taxon>
        <taxon>Agaricomycotina</taxon>
        <taxon>Agaricomycetes</taxon>
        <taxon>Agaricomycetidae</taxon>
        <taxon>Agaricales</taxon>
        <taxon>Marasmiineae</taxon>
        <taxon>Mycenaceae</taxon>
        <taxon>Mycena</taxon>
    </lineage>
</organism>
<protein>
    <submittedName>
        <fullName evidence="1">Uncharacterized protein</fullName>
    </submittedName>
</protein>
<reference evidence="1" key="1">
    <citation type="submission" date="2023-11" db="EMBL/GenBank/DDBJ databases">
        <authorList>
            <person name="De Vega J J."/>
            <person name="De Vega J J."/>
        </authorList>
    </citation>
    <scope>NUCLEOTIDE SEQUENCE</scope>
</reference>
<evidence type="ECO:0000313" key="2">
    <source>
        <dbReference type="Proteomes" id="UP001295794"/>
    </source>
</evidence>
<proteinExistence type="predicted"/>
<gene>
    <name evidence="1" type="ORF">MYCIT1_LOCUS12213</name>
</gene>
<accession>A0AAD2H550</accession>